<evidence type="ECO:0000256" key="8">
    <source>
        <dbReference type="ARBA" id="ARBA00022801"/>
    </source>
</evidence>
<keyword evidence="13" id="KW-0511">Multifunctional enzyme</keyword>
<dbReference type="STRING" id="1802513.A3E46_01705"/>
<proteinExistence type="inferred from homology"/>
<dbReference type="GO" id="GO:0140078">
    <property type="term" value="F:class I DNA-(apurinic or apyrimidinic site) endonuclease activity"/>
    <property type="evidence" value="ECO:0007669"/>
    <property type="project" value="UniProtKB-EC"/>
</dbReference>
<evidence type="ECO:0000256" key="4">
    <source>
        <dbReference type="ARBA" id="ARBA00011245"/>
    </source>
</evidence>
<dbReference type="GO" id="GO:0006284">
    <property type="term" value="P:base-excision repair"/>
    <property type="evidence" value="ECO:0007669"/>
    <property type="project" value="InterPro"/>
</dbReference>
<comment type="catalytic activity">
    <reaction evidence="1">
        <text>Hydrolysis of DNA containing ring-opened 7-methylguanine residues, releasing 2,6-diamino-4-hydroxy-5-(N-methyl)formamidopyrimidine.</text>
        <dbReference type="EC" id="3.2.2.23"/>
    </reaction>
</comment>
<dbReference type="GO" id="GO:0003684">
    <property type="term" value="F:damaged DNA binding"/>
    <property type="evidence" value="ECO:0007669"/>
    <property type="project" value="InterPro"/>
</dbReference>
<evidence type="ECO:0000256" key="11">
    <source>
        <dbReference type="ARBA" id="ARBA00023204"/>
    </source>
</evidence>
<accession>A0A1F8AWK3</accession>
<protein>
    <submittedName>
        <fullName evidence="19">DNA-formamidopyrimidine glycosylase</fullName>
    </submittedName>
</protein>
<dbReference type="SUPFAM" id="SSF81624">
    <property type="entry name" value="N-terminal domain of MutM-like DNA repair proteins"/>
    <property type="match status" value="1"/>
</dbReference>
<dbReference type="Pfam" id="PF06831">
    <property type="entry name" value="H2TH"/>
    <property type="match status" value="1"/>
</dbReference>
<gene>
    <name evidence="19" type="ORF">A3E46_01705</name>
</gene>
<evidence type="ECO:0000313" key="19">
    <source>
        <dbReference type="EMBL" id="OGM55909.1"/>
    </source>
</evidence>
<dbReference type="InterPro" id="IPR000214">
    <property type="entry name" value="Znf_DNA_glyclase/AP_lyase"/>
</dbReference>
<evidence type="ECO:0000256" key="14">
    <source>
        <dbReference type="ARBA" id="ARBA00023295"/>
    </source>
</evidence>
<evidence type="ECO:0000256" key="16">
    <source>
        <dbReference type="PROSITE-ProRule" id="PRU00391"/>
    </source>
</evidence>
<evidence type="ECO:0000256" key="13">
    <source>
        <dbReference type="ARBA" id="ARBA00023268"/>
    </source>
</evidence>
<sequence length="272" mass="30693">MPELPEVETIRRQLEKHLVGHKILGIDIRVAKIFPQGKEKLIGGRVKSARRLGKVLIVDLDNSFSFLVHLKLTGQVIYAAPKFPNQPGKFTHVVFKLDKGGQLFFNDSRKFGWIRVEKTSDVAKESFIKRLGPEPLRDLTAKKFAEIVSASRRPIKILLMDQTRLSGVGNIYANDALWLAKIDPKSPANSLGSREVKTLYKAVLKVLKDGIKYQGASDQWYVTAEGKKGSYQEHFLAYGLEAELCKRCRKAKFIKYFLGGRGTYACPVCQRL</sequence>
<dbReference type="Pfam" id="PF01149">
    <property type="entry name" value="Fapy_DNA_glyco"/>
    <property type="match status" value="1"/>
</dbReference>
<evidence type="ECO:0000256" key="9">
    <source>
        <dbReference type="ARBA" id="ARBA00022833"/>
    </source>
</evidence>
<dbReference type="Gene3D" id="3.20.190.10">
    <property type="entry name" value="MutM-like, N-terminal"/>
    <property type="match status" value="1"/>
</dbReference>
<dbReference type="Gene3D" id="1.10.8.50">
    <property type="match status" value="1"/>
</dbReference>
<dbReference type="SUPFAM" id="SSF57716">
    <property type="entry name" value="Glucocorticoid receptor-like (DNA-binding domain)"/>
    <property type="match status" value="1"/>
</dbReference>
<dbReference type="AlphaFoldDB" id="A0A1F8AWK3"/>
<dbReference type="FunFam" id="1.10.8.50:FF:000003">
    <property type="entry name" value="Formamidopyrimidine-DNA glycosylase"/>
    <property type="match status" value="1"/>
</dbReference>
<dbReference type="GO" id="GO:0034039">
    <property type="term" value="F:8-oxo-7,8-dihydroguanine DNA N-glycosylase activity"/>
    <property type="evidence" value="ECO:0007669"/>
    <property type="project" value="TreeGrafter"/>
</dbReference>
<dbReference type="PROSITE" id="PS51068">
    <property type="entry name" value="FPG_CAT"/>
    <property type="match status" value="1"/>
</dbReference>
<evidence type="ECO:0000256" key="1">
    <source>
        <dbReference type="ARBA" id="ARBA00001668"/>
    </source>
</evidence>
<evidence type="ECO:0000256" key="6">
    <source>
        <dbReference type="ARBA" id="ARBA00022763"/>
    </source>
</evidence>
<evidence type="ECO:0000256" key="10">
    <source>
        <dbReference type="ARBA" id="ARBA00023125"/>
    </source>
</evidence>
<dbReference type="PANTHER" id="PTHR22993:SF9">
    <property type="entry name" value="FORMAMIDOPYRIMIDINE-DNA GLYCOSYLASE"/>
    <property type="match status" value="1"/>
</dbReference>
<dbReference type="CDD" id="cd08966">
    <property type="entry name" value="EcFpg-like_N"/>
    <property type="match status" value="1"/>
</dbReference>
<keyword evidence="14" id="KW-0326">Glycosidase</keyword>
<comment type="cofactor">
    <cofactor evidence="2">
        <name>Zn(2+)</name>
        <dbReference type="ChEBI" id="CHEBI:29105"/>
    </cofactor>
</comment>
<comment type="similarity">
    <text evidence="3">Belongs to the FPG family.</text>
</comment>
<keyword evidence="11" id="KW-0234">DNA repair</keyword>
<feature type="domain" description="FPG-type" evidence="17">
    <location>
        <begin position="236"/>
        <end position="271"/>
    </location>
</feature>
<evidence type="ECO:0000256" key="7">
    <source>
        <dbReference type="ARBA" id="ARBA00022771"/>
    </source>
</evidence>
<dbReference type="InterPro" id="IPR020629">
    <property type="entry name" value="FPG_Glyclase"/>
</dbReference>
<comment type="caution">
    <text evidence="19">The sequence shown here is derived from an EMBL/GenBank/DDBJ whole genome shotgun (WGS) entry which is preliminary data.</text>
</comment>
<dbReference type="GO" id="GO:0008270">
    <property type="term" value="F:zinc ion binding"/>
    <property type="evidence" value="ECO:0007669"/>
    <property type="project" value="UniProtKB-KW"/>
</dbReference>
<dbReference type="InterPro" id="IPR012319">
    <property type="entry name" value="FPG_cat"/>
</dbReference>
<dbReference type="EMBL" id="MGGZ01000043">
    <property type="protein sequence ID" value="OGM55909.1"/>
    <property type="molecule type" value="Genomic_DNA"/>
</dbReference>
<keyword evidence="10" id="KW-0238">DNA-binding</keyword>
<dbReference type="InterPro" id="IPR010979">
    <property type="entry name" value="Ribosomal_uS13-like_H2TH"/>
</dbReference>
<dbReference type="NCBIfam" id="NF002211">
    <property type="entry name" value="PRK01103.1"/>
    <property type="match status" value="1"/>
</dbReference>
<dbReference type="InterPro" id="IPR035937">
    <property type="entry name" value="FPG_N"/>
</dbReference>
<dbReference type="PANTHER" id="PTHR22993">
    <property type="entry name" value="FORMAMIDOPYRIMIDINE-DNA GLYCOSYLASE"/>
    <property type="match status" value="1"/>
</dbReference>
<evidence type="ECO:0000256" key="2">
    <source>
        <dbReference type="ARBA" id="ARBA00001947"/>
    </source>
</evidence>
<evidence type="ECO:0000259" key="17">
    <source>
        <dbReference type="PROSITE" id="PS51066"/>
    </source>
</evidence>
<keyword evidence="7 16" id="KW-0863">Zinc-finger</keyword>
<comment type="catalytic activity">
    <reaction evidence="15">
        <text>2'-deoxyribonucleotide-(2'-deoxyribose 5'-phosphate)-2'-deoxyribonucleotide-DNA = a 3'-end 2'-deoxyribonucleotide-(2,3-dehydro-2,3-deoxyribose 5'-phosphate)-DNA + a 5'-end 5'-phospho-2'-deoxyribonucleoside-DNA + H(+)</text>
        <dbReference type="Rhea" id="RHEA:66592"/>
        <dbReference type="Rhea" id="RHEA-COMP:13180"/>
        <dbReference type="Rhea" id="RHEA-COMP:16897"/>
        <dbReference type="Rhea" id="RHEA-COMP:17067"/>
        <dbReference type="ChEBI" id="CHEBI:15378"/>
        <dbReference type="ChEBI" id="CHEBI:136412"/>
        <dbReference type="ChEBI" id="CHEBI:157695"/>
        <dbReference type="ChEBI" id="CHEBI:167181"/>
        <dbReference type="EC" id="4.2.99.18"/>
    </reaction>
</comment>
<keyword evidence="9" id="KW-0862">Zinc</keyword>
<keyword evidence="5" id="KW-0479">Metal-binding</keyword>
<comment type="subunit">
    <text evidence="4">Monomer.</text>
</comment>
<keyword evidence="8" id="KW-0378">Hydrolase</keyword>
<dbReference type="PROSITE" id="PS51066">
    <property type="entry name" value="ZF_FPG_2"/>
    <property type="match status" value="1"/>
</dbReference>
<reference evidence="19 20" key="1">
    <citation type="journal article" date="2016" name="Nat. Commun.">
        <title>Thousands of microbial genomes shed light on interconnected biogeochemical processes in an aquifer system.</title>
        <authorList>
            <person name="Anantharaman K."/>
            <person name="Brown C.T."/>
            <person name="Hug L.A."/>
            <person name="Sharon I."/>
            <person name="Castelle C.J."/>
            <person name="Probst A.J."/>
            <person name="Thomas B.C."/>
            <person name="Singh A."/>
            <person name="Wilkins M.J."/>
            <person name="Karaoz U."/>
            <person name="Brodie E.L."/>
            <person name="Williams K.H."/>
            <person name="Hubbard S.S."/>
            <person name="Banfield J.F."/>
        </authorList>
    </citation>
    <scope>NUCLEOTIDE SEQUENCE [LARGE SCALE GENOMIC DNA]</scope>
</reference>
<evidence type="ECO:0000256" key="5">
    <source>
        <dbReference type="ARBA" id="ARBA00022723"/>
    </source>
</evidence>
<name>A0A1F8AWK3_9BACT</name>
<evidence type="ECO:0000256" key="3">
    <source>
        <dbReference type="ARBA" id="ARBA00009409"/>
    </source>
</evidence>
<dbReference type="NCBIfam" id="TIGR00577">
    <property type="entry name" value="fpg"/>
    <property type="match status" value="1"/>
</dbReference>
<feature type="domain" description="Formamidopyrimidine-DNA glycosylase catalytic" evidence="18">
    <location>
        <begin position="2"/>
        <end position="112"/>
    </location>
</feature>
<keyword evidence="6" id="KW-0227">DNA damage</keyword>
<evidence type="ECO:0000256" key="15">
    <source>
        <dbReference type="ARBA" id="ARBA00044632"/>
    </source>
</evidence>
<keyword evidence="12" id="KW-0456">Lyase</keyword>
<dbReference type="SMART" id="SM00898">
    <property type="entry name" value="Fapy_DNA_glyco"/>
    <property type="match status" value="1"/>
</dbReference>
<dbReference type="SUPFAM" id="SSF46946">
    <property type="entry name" value="S13-like H2TH domain"/>
    <property type="match status" value="1"/>
</dbReference>
<evidence type="ECO:0000313" key="20">
    <source>
        <dbReference type="Proteomes" id="UP000178313"/>
    </source>
</evidence>
<organism evidence="19 20">
    <name type="scientific">Candidatus Woesebacteria bacterium RIFCSPHIGHO2_12_FULL_46_16</name>
    <dbReference type="NCBI Taxonomy" id="1802513"/>
    <lineage>
        <taxon>Bacteria</taxon>
        <taxon>Candidatus Woeseibacteriota</taxon>
    </lineage>
</organism>
<dbReference type="InterPro" id="IPR015886">
    <property type="entry name" value="H2TH_FPG"/>
</dbReference>
<dbReference type="SMART" id="SM01232">
    <property type="entry name" value="H2TH"/>
    <property type="match status" value="1"/>
</dbReference>
<evidence type="ECO:0000256" key="12">
    <source>
        <dbReference type="ARBA" id="ARBA00023239"/>
    </source>
</evidence>
<dbReference type="Proteomes" id="UP000178313">
    <property type="component" value="Unassembled WGS sequence"/>
</dbReference>
<evidence type="ECO:0000259" key="18">
    <source>
        <dbReference type="PROSITE" id="PS51068"/>
    </source>
</evidence>